<accession>A0AAU9VXZ4</accession>
<dbReference type="EMBL" id="CALNXJ010000005">
    <property type="protein sequence ID" value="CAH3040529.1"/>
    <property type="molecule type" value="Genomic_DNA"/>
</dbReference>
<evidence type="ECO:0000313" key="2">
    <source>
        <dbReference type="Proteomes" id="UP001159428"/>
    </source>
</evidence>
<keyword evidence="2" id="KW-1185">Reference proteome</keyword>
<dbReference type="Proteomes" id="UP001159428">
    <property type="component" value="Unassembled WGS sequence"/>
</dbReference>
<name>A0AAU9VXZ4_9CNID</name>
<evidence type="ECO:0000313" key="1">
    <source>
        <dbReference type="EMBL" id="CAH3040529.1"/>
    </source>
</evidence>
<protein>
    <submittedName>
        <fullName evidence="1">Uncharacterized protein</fullName>
    </submittedName>
</protein>
<reference evidence="1 2" key="1">
    <citation type="submission" date="2022-05" db="EMBL/GenBank/DDBJ databases">
        <authorList>
            <consortium name="Genoscope - CEA"/>
            <person name="William W."/>
        </authorList>
    </citation>
    <scope>NUCLEOTIDE SEQUENCE [LARGE SCALE GENOMIC DNA]</scope>
</reference>
<gene>
    <name evidence="1" type="ORF">PMEA_00026086</name>
</gene>
<organism evidence="1 2">
    <name type="scientific">Pocillopora meandrina</name>
    <dbReference type="NCBI Taxonomy" id="46732"/>
    <lineage>
        <taxon>Eukaryota</taxon>
        <taxon>Metazoa</taxon>
        <taxon>Cnidaria</taxon>
        <taxon>Anthozoa</taxon>
        <taxon>Hexacorallia</taxon>
        <taxon>Scleractinia</taxon>
        <taxon>Astrocoeniina</taxon>
        <taxon>Pocilloporidae</taxon>
        <taxon>Pocillopora</taxon>
    </lineage>
</organism>
<proteinExistence type="predicted"/>
<feature type="non-terminal residue" evidence="1">
    <location>
        <position position="88"/>
    </location>
</feature>
<dbReference type="AlphaFoldDB" id="A0AAU9VXZ4"/>
<sequence length="88" mass="9750">MTLSTHGPGGIVLNSKLHSWMNIFVKEAIKYVWKKGGTEGSPSSIPFRKSAVSKVYTTNHSNELQGNLADLIVHNIKTACKFYACMHE</sequence>
<comment type="caution">
    <text evidence="1">The sequence shown here is derived from an EMBL/GenBank/DDBJ whole genome shotgun (WGS) entry which is preliminary data.</text>
</comment>